<dbReference type="Proteomes" id="UP001060085">
    <property type="component" value="Linkage Group LG02"/>
</dbReference>
<name>A0ACC0C2X2_CATRO</name>
<keyword evidence="2" id="KW-1185">Reference proteome</keyword>
<protein>
    <submittedName>
        <fullName evidence="1">Uncharacterized protein</fullName>
    </submittedName>
</protein>
<evidence type="ECO:0000313" key="1">
    <source>
        <dbReference type="EMBL" id="KAI5679167.1"/>
    </source>
</evidence>
<organism evidence="1 2">
    <name type="scientific">Catharanthus roseus</name>
    <name type="common">Madagascar periwinkle</name>
    <name type="synonym">Vinca rosea</name>
    <dbReference type="NCBI Taxonomy" id="4058"/>
    <lineage>
        <taxon>Eukaryota</taxon>
        <taxon>Viridiplantae</taxon>
        <taxon>Streptophyta</taxon>
        <taxon>Embryophyta</taxon>
        <taxon>Tracheophyta</taxon>
        <taxon>Spermatophyta</taxon>
        <taxon>Magnoliopsida</taxon>
        <taxon>eudicotyledons</taxon>
        <taxon>Gunneridae</taxon>
        <taxon>Pentapetalae</taxon>
        <taxon>asterids</taxon>
        <taxon>lamiids</taxon>
        <taxon>Gentianales</taxon>
        <taxon>Apocynaceae</taxon>
        <taxon>Rauvolfioideae</taxon>
        <taxon>Vinceae</taxon>
        <taxon>Catharanthinae</taxon>
        <taxon>Catharanthus</taxon>
    </lineage>
</organism>
<dbReference type="EMBL" id="CM044702">
    <property type="protein sequence ID" value="KAI5679167.1"/>
    <property type="molecule type" value="Genomic_DNA"/>
</dbReference>
<gene>
    <name evidence="1" type="ORF">M9H77_10117</name>
</gene>
<sequence length="156" mass="17441">MAPQTLDVEVELKSPAEKFWIAVRDSTKIFPKALSDQYKSIDVLEGDGKSVGSVRLINYADGISAISSSKEKIEKVDEEKKAASYAVIGGDLLKYYNNFKAHFEVIPKADNEGCVMKWSCEYEKTSEEIPIPHLIKDFAVKNFKDLDAYILAGNEI</sequence>
<accession>A0ACC0C2X2</accession>
<comment type="caution">
    <text evidence="1">The sequence shown here is derived from an EMBL/GenBank/DDBJ whole genome shotgun (WGS) entry which is preliminary data.</text>
</comment>
<evidence type="ECO:0000313" key="2">
    <source>
        <dbReference type="Proteomes" id="UP001060085"/>
    </source>
</evidence>
<proteinExistence type="predicted"/>
<reference evidence="2" key="1">
    <citation type="journal article" date="2023" name="Nat. Plants">
        <title>Single-cell RNA sequencing provides a high-resolution roadmap for understanding the multicellular compartmentation of specialized metabolism.</title>
        <authorList>
            <person name="Sun S."/>
            <person name="Shen X."/>
            <person name="Li Y."/>
            <person name="Li Y."/>
            <person name="Wang S."/>
            <person name="Li R."/>
            <person name="Zhang H."/>
            <person name="Shen G."/>
            <person name="Guo B."/>
            <person name="Wei J."/>
            <person name="Xu J."/>
            <person name="St-Pierre B."/>
            <person name="Chen S."/>
            <person name="Sun C."/>
        </authorList>
    </citation>
    <scope>NUCLEOTIDE SEQUENCE [LARGE SCALE GENOMIC DNA]</scope>
</reference>